<dbReference type="Gene3D" id="3.40.50.720">
    <property type="entry name" value="NAD(P)-binding Rossmann-like Domain"/>
    <property type="match status" value="1"/>
</dbReference>
<dbReference type="InterPro" id="IPR029903">
    <property type="entry name" value="RmlD-like-bd"/>
</dbReference>
<dbReference type="InterPro" id="IPR005913">
    <property type="entry name" value="dTDP_dehydrorham_reduct"/>
</dbReference>
<accession>A0A418YDT4</accession>
<comment type="similarity">
    <text evidence="2 6">Belongs to the dTDP-4-dehydrorhamnose reductase family.</text>
</comment>
<comment type="caution">
    <text evidence="8">The sequence shown here is derived from an EMBL/GenBank/DDBJ whole genome shotgun (WGS) entry which is preliminary data.</text>
</comment>
<dbReference type="PANTHER" id="PTHR10491:SF4">
    <property type="entry name" value="METHIONINE ADENOSYLTRANSFERASE 2 SUBUNIT BETA"/>
    <property type="match status" value="1"/>
</dbReference>
<sequence length="292" mass="31523">MKVVVTGANGQVGQELCARITALGWQLIALDVAGLDITDEQAVSELLLKESPNLVINAAAYTAVDKAEEQVDLAYAVNESGSINLAKATATLNIPLLHISTDYVFEGNKEGVYQETDVTGPTGVYGKSKLAGDVALAKLNSQHIILRTAWVFGQQGNNFVKTMLKLADREELGVVADQYGSPTYAGDIAAALLTIAEKVQAGERIAWGVYHFTGLPYVNWAEFAEYIFEQAKAQKLLTDTPKVNHITTADYPTPATRPANSKLACGKIQQAFGIEASDWQAALLTLHKYQIH</sequence>
<dbReference type="GO" id="GO:0009243">
    <property type="term" value="P:O antigen biosynthetic process"/>
    <property type="evidence" value="ECO:0007669"/>
    <property type="project" value="UniProtKB-UniPathway"/>
</dbReference>
<dbReference type="Pfam" id="PF04321">
    <property type="entry name" value="RmlD_sub_bind"/>
    <property type="match status" value="1"/>
</dbReference>
<feature type="domain" description="RmlD-like substrate binding" evidence="7">
    <location>
        <begin position="1"/>
        <end position="285"/>
    </location>
</feature>
<evidence type="ECO:0000256" key="4">
    <source>
        <dbReference type="ARBA" id="ARBA00017099"/>
    </source>
</evidence>
<dbReference type="OrthoDB" id="9803892at2"/>
<reference evidence="8 9" key="1">
    <citation type="submission" date="2018-09" db="EMBL/GenBank/DDBJ databases">
        <authorList>
            <person name="Wang F."/>
        </authorList>
    </citation>
    <scope>NUCLEOTIDE SEQUENCE [LARGE SCALE GENOMIC DNA]</scope>
    <source>
        <strain evidence="8 9">PLHSC7-2</strain>
    </source>
</reference>
<comment type="function">
    <text evidence="6">Catalyzes the reduction of dTDP-6-deoxy-L-lyxo-4-hexulose to yield dTDP-L-rhamnose.</text>
</comment>
<dbReference type="AlphaFoldDB" id="A0A418YDT4"/>
<keyword evidence="6 8" id="KW-0560">Oxidoreductase</keyword>
<dbReference type="PANTHER" id="PTHR10491">
    <property type="entry name" value="DTDP-4-DEHYDRORHAMNOSE REDUCTASE"/>
    <property type="match status" value="1"/>
</dbReference>
<protein>
    <recommendedName>
        <fullName evidence="4 6">dTDP-4-dehydrorhamnose reductase</fullName>
        <ecNumber evidence="3 6">1.1.1.133</ecNumber>
    </recommendedName>
</protein>
<evidence type="ECO:0000313" key="8">
    <source>
        <dbReference type="EMBL" id="RJG42695.1"/>
    </source>
</evidence>
<keyword evidence="9" id="KW-1185">Reference proteome</keyword>
<dbReference type="SUPFAM" id="SSF51735">
    <property type="entry name" value="NAD(P)-binding Rossmann-fold domains"/>
    <property type="match status" value="1"/>
</dbReference>
<comment type="catalytic activity">
    <reaction evidence="5 6">
        <text>dTDP-beta-L-rhamnose + NADP(+) = dTDP-4-dehydro-beta-L-rhamnose + NADPH + H(+)</text>
        <dbReference type="Rhea" id="RHEA:21796"/>
        <dbReference type="ChEBI" id="CHEBI:15378"/>
        <dbReference type="ChEBI" id="CHEBI:57510"/>
        <dbReference type="ChEBI" id="CHEBI:57783"/>
        <dbReference type="ChEBI" id="CHEBI:58349"/>
        <dbReference type="ChEBI" id="CHEBI:62830"/>
        <dbReference type="EC" id="1.1.1.133"/>
    </reaction>
</comment>
<evidence type="ECO:0000256" key="2">
    <source>
        <dbReference type="ARBA" id="ARBA00010944"/>
    </source>
</evidence>
<dbReference type="CDD" id="cd05254">
    <property type="entry name" value="dTDP_HR_like_SDR_e"/>
    <property type="match status" value="1"/>
</dbReference>
<evidence type="ECO:0000256" key="1">
    <source>
        <dbReference type="ARBA" id="ARBA00004781"/>
    </source>
</evidence>
<evidence type="ECO:0000256" key="5">
    <source>
        <dbReference type="ARBA" id="ARBA00048200"/>
    </source>
</evidence>
<dbReference type="EMBL" id="QZCH01000014">
    <property type="protein sequence ID" value="RJG42695.1"/>
    <property type="molecule type" value="Genomic_DNA"/>
</dbReference>
<dbReference type="Proteomes" id="UP000283255">
    <property type="component" value="Unassembled WGS sequence"/>
</dbReference>
<evidence type="ECO:0000256" key="6">
    <source>
        <dbReference type="RuleBase" id="RU364082"/>
    </source>
</evidence>
<comment type="cofactor">
    <cofactor evidence="6">
        <name>Mg(2+)</name>
        <dbReference type="ChEBI" id="CHEBI:18420"/>
    </cofactor>
    <text evidence="6">Binds 1 Mg(2+) ion per monomer.</text>
</comment>
<evidence type="ECO:0000256" key="3">
    <source>
        <dbReference type="ARBA" id="ARBA00012929"/>
    </source>
</evidence>
<dbReference type="GO" id="GO:0019305">
    <property type="term" value="P:dTDP-rhamnose biosynthetic process"/>
    <property type="evidence" value="ECO:0007669"/>
    <property type="project" value="UniProtKB-UniPathway"/>
</dbReference>
<name>A0A418YDT4_9GAMM</name>
<reference evidence="8 9" key="2">
    <citation type="submission" date="2019-01" db="EMBL/GenBank/DDBJ databases">
        <title>Motilimonas pumilus sp. nov., isolated from the gut of sea cucumber (Apostichopus japonicus).</title>
        <authorList>
            <person name="Wang F.-Q."/>
            <person name="Ren L.-H."/>
            <person name="Lin Y.-W."/>
            <person name="Sun G.-H."/>
            <person name="Du Z.-J."/>
            <person name="Zhao J.-X."/>
            <person name="Liu X.-J."/>
            <person name="Liu L.-J."/>
        </authorList>
    </citation>
    <scope>NUCLEOTIDE SEQUENCE [LARGE SCALE GENOMIC DNA]</scope>
    <source>
        <strain evidence="8 9">PLHSC7-2</strain>
    </source>
</reference>
<dbReference type="EC" id="1.1.1.133" evidence="3 6"/>
<evidence type="ECO:0000259" key="7">
    <source>
        <dbReference type="Pfam" id="PF04321"/>
    </source>
</evidence>
<gene>
    <name evidence="8" type="primary">rfbD</name>
    <name evidence="8" type="ORF">D1Z90_11425</name>
</gene>
<dbReference type="GO" id="GO:0008831">
    <property type="term" value="F:dTDP-4-dehydrorhamnose reductase activity"/>
    <property type="evidence" value="ECO:0007669"/>
    <property type="project" value="UniProtKB-EC"/>
</dbReference>
<comment type="pathway">
    <text evidence="1 6">Carbohydrate biosynthesis; dTDP-L-rhamnose biosynthesis.</text>
</comment>
<dbReference type="InterPro" id="IPR036291">
    <property type="entry name" value="NAD(P)-bd_dom_sf"/>
</dbReference>
<dbReference type="NCBIfam" id="TIGR01214">
    <property type="entry name" value="rmlD"/>
    <property type="match status" value="1"/>
</dbReference>
<proteinExistence type="inferred from homology"/>
<dbReference type="UniPathway" id="UPA00281"/>
<evidence type="ECO:0000313" key="9">
    <source>
        <dbReference type="Proteomes" id="UP000283255"/>
    </source>
</evidence>
<dbReference type="RefSeq" id="WP_119910896.1">
    <property type="nucleotide sequence ID" value="NZ_QZCH01000014.1"/>
</dbReference>
<keyword evidence="6" id="KW-0521">NADP</keyword>
<dbReference type="UniPathway" id="UPA00124"/>
<dbReference type="Gene3D" id="3.90.25.10">
    <property type="entry name" value="UDP-galactose 4-epimerase, domain 1"/>
    <property type="match status" value="1"/>
</dbReference>
<organism evidence="8 9">
    <name type="scientific">Motilimonas pumila</name>
    <dbReference type="NCBI Taxonomy" id="2303987"/>
    <lineage>
        <taxon>Bacteria</taxon>
        <taxon>Pseudomonadati</taxon>
        <taxon>Pseudomonadota</taxon>
        <taxon>Gammaproteobacteria</taxon>
        <taxon>Alteromonadales</taxon>
        <taxon>Alteromonadales genera incertae sedis</taxon>
        <taxon>Motilimonas</taxon>
    </lineage>
</organism>